<dbReference type="PANTHER" id="PTHR22953:SF7">
    <property type="entry name" value="PURPLE ACID PHOSPHATASE 22"/>
    <property type="match status" value="1"/>
</dbReference>
<dbReference type="Proteomes" id="UP000275267">
    <property type="component" value="Unassembled WGS sequence"/>
</dbReference>
<keyword evidence="5" id="KW-1185">Reference proteome</keyword>
<dbReference type="InterPro" id="IPR025733">
    <property type="entry name" value="PAPs_C"/>
</dbReference>
<organism evidence="4 5">
    <name type="scientific">Panicum miliaceum</name>
    <name type="common">Proso millet</name>
    <name type="synonym">Broomcorn millet</name>
    <dbReference type="NCBI Taxonomy" id="4540"/>
    <lineage>
        <taxon>Eukaryota</taxon>
        <taxon>Viridiplantae</taxon>
        <taxon>Streptophyta</taxon>
        <taxon>Embryophyta</taxon>
        <taxon>Tracheophyta</taxon>
        <taxon>Spermatophyta</taxon>
        <taxon>Magnoliopsida</taxon>
        <taxon>Liliopsida</taxon>
        <taxon>Poales</taxon>
        <taxon>Poaceae</taxon>
        <taxon>PACMAD clade</taxon>
        <taxon>Panicoideae</taxon>
        <taxon>Panicodae</taxon>
        <taxon>Paniceae</taxon>
        <taxon>Panicinae</taxon>
        <taxon>Panicum</taxon>
        <taxon>Panicum sect. Panicum</taxon>
    </lineage>
</organism>
<protein>
    <submittedName>
        <fullName evidence="4">Purple acid phosphatase 22-like</fullName>
    </submittedName>
</protein>
<evidence type="ECO:0000313" key="4">
    <source>
        <dbReference type="EMBL" id="RLM64263.1"/>
    </source>
</evidence>
<feature type="domain" description="Purple acid phosphatase C-terminal" evidence="3">
    <location>
        <begin position="30"/>
        <end position="95"/>
    </location>
</feature>
<dbReference type="Gene3D" id="3.60.21.10">
    <property type="match status" value="1"/>
</dbReference>
<keyword evidence="1" id="KW-0732">Signal</keyword>
<evidence type="ECO:0000259" key="3">
    <source>
        <dbReference type="Pfam" id="PF14008"/>
    </source>
</evidence>
<reference evidence="5" key="1">
    <citation type="journal article" date="2019" name="Nat. Commun.">
        <title>The genome of broomcorn millet.</title>
        <authorList>
            <person name="Zou C."/>
            <person name="Miki D."/>
            <person name="Li D."/>
            <person name="Tang Q."/>
            <person name="Xiao L."/>
            <person name="Rajput S."/>
            <person name="Deng P."/>
            <person name="Jia W."/>
            <person name="Huang R."/>
            <person name="Zhang M."/>
            <person name="Sun Y."/>
            <person name="Hu J."/>
            <person name="Fu X."/>
            <person name="Schnable P.S."/>
            <person name="Li F."/>
            <person name="Zhang H."/>
            <person name="Feng B."/>
            <person name="Zhu X."/>
            <person name="Liu R."/>
            <person name="Schnable J.C."/>
            <person name="Zhu J.-K."/>
            <person name="Zhang H."/>
        </authorList>
    </citation>
    <scope>NUCLEOTIDE SEQUENCE [LARGE SCALE GENOMIC DNA]</scope>
</reference>
<name>A0A3L6PTB1_PANMI</name>
<dbReference type="GO" id="GO:0003993">
    <property type="term" value="F:acid phosphatase activity"/>
    <property type="evidence" value="ECO:0007669"/>
    <property type="project" value="InterPro"/>
</dbReference>
<evidence type="ECO:0000256" key="2">
    <source>
        <dbReference type="SAM" id="MobiDB-lite"/>
    </source>
</evidence>
<dbReference type="PANTHER" id="PTHR22953">
    <property type="entry name" value="ACID PHOSPHATASE RELATED"/>
    <property type="match status" value="1"/>
</dbReference>
<gene>
    <name evidence="4" type="ORF">C2845_PM16G06870</name>
</gene>
<evidence type="ECO:0000256" key="1">
    <source>
        <dbReference type="ARBA" id="ARBA00022729"/>
    </source>
</evidence>
<accession>A0A3L6PTB1</accession>
<dbReference type="OrthoDB" id="693531at2759"/>
<dbReference type="Pfam" id="PF14008">
    <property type="entry name" value="Metallophos_C"/>
    <property type="match status" value="1"/>
</dbReference>
<dbReference type="AlphaFoldDB" id="A0A3L6PTB1"/>
<dbReference type="InterPro" id="IPR029052">
    <property type="entry name" value="Metallo-depent_PP-like"/>
</dbReference>
<proteinExistence type="predicted"/>
<dbReference type="EMBL" id="PQIB02000015">
    <property type="protein sequence ID" value="RLM64263.1"/>
    <property type="molecule type" value="Genomic_DNA"/>
</dbReference>
<sequence length="134" mass="14483">MSWPSSGDTSSRSALLLQTRVYNNEANPCGPVYITIGDGGNREGLAFDFEKNHKLAALSVTREASFGHGRLRVVNATTAHWAWHRNDDADSVVRDELWLESLAANSACRQQGDHAAAAGDDDSTVDPAPVSLKF</sequence>
<dbReference type="InterPro" id="IPR039331">
    <property type="entry name" value="PAPs-like"/>
</dbReference>
<dbReference type="STRING" id="4540.A0A3L6PTB1"/>
<dbReference type="SUPFAM" id="SSF56300">
    <property type="entry name" value="Metallo-dependent phosphatases"/>
    <property type="match status" value="1"/>
</dbReference>
<comment type="caution">
    <text evidence="4">The sequence shown here is derived from an EMBL/GenBank/DDBJ whole genome shotgun (WGS) entry which is preliminary data.</text>
</comment>
<evidence type="ECO:0000313" key="5">
    <source>
        <dbReference type="Proteomes" id="UP000275267"/>
    </source>
</evidence>
<feature type="region of interest" description="Disordered" evidence="2">
    <location>
        <begin position="113"/>
        <end position="134"/>
    </location>
</feature>